<keyword evidence="1" id="KW-0175">Coiled coil</keyword>
<feature type="coiled-coil region" evidence="1">
    <location>
        <begin position="1"/>
        <end position="32"/>
    </location>
</feature>
<dbReference type="GeneID" id="94021114"/>
<evidence type="ECO:0000256" key="1">
    <source>
        <dbReference type="SAM" id="Coils"/>
    </source>
</evidence>
<dbReference type="AlphaFoldDB" id="A0A1H2XSE6"/>
<evidence type="ECO:0000313" key="2">
    <source>
        <dbReference type="EMBL" id="SDW95598.1"/>
    </source>
</evidence>
<dbReference type="EMBL" id="FNNB01000004">
    <property type="protein sequence ID" value="SDW95598.1"/>
    <property type="molecule type" value="Genomic_DNA"/>
</dbReference>
<organism evidence="2 3">
    <name type="scientific">Sulfitobacter pontiacus</name>
    <dbReference type="NCBI Taxonomy" id="60137"/>
    <lineage>
        <taxon>Bacteria</taxon>
        <taxon>Pseudomonadati</taxon>
        <taxon>Pseudomonadota</taxon>
        <taxon>Alphaproteobacteria</taxon>
        <taxon>Rhodobacterales</taxon>
        <taxon>Roseobacteraceae</taxon>
        <taxon>Sulfitobacter</taxon>
    </lineage>
</organism>
<dbReference type="RefSeq" id="WP_009826174.1">
    <property type="nucleotide sequence ID" value="NZ_CP160839.1"/>
</dbReference>
<evidence type="ECO:0000313" key="3">
    <source>
        <dbReference type="Proteomes" id="UP000183076"/>
    </source>
</evidence>
<dbReference type="STRING" id="60137.SAMN04488041_1048"/>
<dbReference type="Proteomes" id="UP000183076">
    <property type="component" value="Unassembled WGS sequence"/>
</dbReference>
<accession>A0A1H2XSE6</accession>
<sequence>MMTNYEKIKTARRDLEKLRAELIASLNTQKDRDPDLLILHERVSKAINALSA</sequence>
<reference evidence="3" key="1">
    <citation type="submission" date="2016-10" db="EMBL/GenBank/DDBJ databases">
        <authorList>
            <person name="Varghese N."/>
            <person name="Submissions S."/>
        </authorList>
    </citation>
    <scope>NUCLEOTIDE SEQUENCE [LARGE SCALE GENOMIC DNA]</scope>
    <source>
        <strain evidence="3">DSM 10014</strain>
    </source>
</reference>
<name>A0A1H2XSE6_9RHOB</name>
<gene>
    <name evidence="2" type="ORF">SAMN04488041_1048</name>
</gene>
<protein>
    <submittedName>
        <fullName evidence="2">Uncharacterized protein</fullName>
    </submittedName>
</protein>
<proteinExistence type="predicted"/>